<dbReference type="Proteomes" id="UP000570514">
    <property type="component" value="Unassembled WGS sequence"/>
</dbReference>
<evidence type="ECO:0000256" key="1">
    <source>
        <dbReference type="SAM" id="MobiDB-lite"/>
    </source>
</evidence>
<sequence length="128" mass="14445">MSQRADSFPTTIKLLKAVAGELRELAHDTARFGETLTESSKLVGCDASLRLLQKFDLFHQSLEAHAVLIDALSGHIDDGTIEKTEINELLHHVPFFSVRERLRAMVTGEKKQETKEEEESGDFLFFND</sequence>
<dbReference type="RefSeq" id="WP_167083346.1">
    <property type="nucleotide sequence ID" value="NZ_BAAADC010000001.1"/>
</dbReference>
<keyword evidence="3" id="KW-1185">Reference proteome</keyword>
<proteinExistence type="predicted"/>
<accession>A0A846N1Z9</accession>
<reference evidence="2 3" key="1">
    <citation type="submission" date="2020-03" db="EMBL/GenBank/DDBJ databases">
        <title>Genomic Encyclopedia of Type Strains, Phase IV (KMG-IV): sequencing the most valuable type-strain genomes for metagenomic binning, comparative biology and taxonomic classification.</title>
        <authorList>
            <person name="Goeker M."/>
        </authorList>
    </citation>
    <scope>NUCLEOTIDE SEQUENCE [LARGE SCALE GENOMIC DNA]</scope>
    <source>
        <strain evidence="2 3">DSM 19867</strain>
    </source>
</reference>
<comment type="caution">
    <text evidence="2">The sequence shown here is derived from an EMBL/GenBank/DDBJ whole genome shotgun (WGS) entry which is preliminary data.</text>
</comment>
<evidence type="ECO:0000313" key="3">
    <source>
        <dbReference type="Proteomes" id="UP000570514"/>
    </source>
</evidence>
<evidence type="ECO:0000313" key="2">
    <source>
        <dbReference type="EMBL" id="NIK89242.1"/>
    </source>
</evidence>
<organism evidence="2 3">
    <name type="scientific">Rhizomicrobium palustre</name>
    <dbReference type="NCBI Taxonomy" id="189966"/>
    <lineage>
        <taxon>Bacteria</taxon>
        <taxon>Pseudomonadati</taxon>
        <taxon>Pseudomonadota</taxon>
        <taxon>Alphaproteobacteria</taxon>
        <taxon>Micropepsales</taxon>
        <taxon>Micropepsaceae</taxon>
        <taxon>Rhizomicrobium</taxon>
    </lineage>
</organism>
<dbReference type="AlphaFoldDB" id="A0A846N1Z9"/>
<dbReference type="EMBL" id="JAASRM010000001">
    <property type="protein sequence ID" value="NIK89242.1"/>
    <property type="molecule type" value="Genomic_DNA"/>
</dbReference>
<feature type="region of interest" description="Disordered" evidence="1">
    <location>
        <begin position="108"/>
        <end position="128"/>
    </location>
</feature>
<protein>
    <submittedName>
        <fullName evidence="2">Uncharacterized protein</fullName>
    </submittedName>
</protein>
<name>A0A846N1Z9_9PROT</name>
<gene>
    <name evidence="2" type="ORF">FHS83_002560</name>
</gene>